<evidence type="ECO:0000256" key="4">
    <source>
        <dbReference type="ARBA" id="ARBA00022989"/>
    </source>
</evidence>
<sequence length="430" mass="46439">MISFKRISTYVFAGFVAQGAAAIAGLLLVRWIPAAEYALYTIAVTMIGTISTLTRSGPQLGLSGALSEAWPDQDRAARALASALQIRLMVSAIVMPLVLVATAWLLLKAGTDWPRLAMIIGILALIWLADLKGGLLDQVLFFAQRANRVQSLDSSISIGRLVLVVGAKAAGQLSVIVALLTNLYAVAARIPALTRWSREALARTRPAEPDPAMQRAMRKVALRQIPIDLLTVLQAQLAIFFLTDRGGLFELATYGALGRIAQLLTPFSALVMAYFVPAFAGQRDRIVPRLMLFISLSCAPAVGLALVAWQAPEYLLVFIGQQYADQAWPLFVCALTLIAMGVANTLWAVVAHRGWNRWAWLRLPIGGLWCFIGPMVLSLDSAASTYLFYCGFSVGTLVSALADLVAARRRGEYVALFRRSPEPTAAPNGG</sequence>
<evidence type="ECO:0000256" key="3">
    <source>
        <dbReference type="ARBA" id="ARBA00022692"/>
    </source>
</evidence>
<keyword evidence="4 6" id="KW-1133">Transmembrane helix</keyword>
<dbReference type="PANTHER" id="PTHR30250:SF11">
    <property type="entry name" value="O-ANTIGEN TRANSPORTER-RELATED"/>
    <property type="match status" value="1"/>
</dbReference>
<evidence type="ECO:0000256" key="6">
    <source>
        <dbReference type="SAM" id="Phobius"/>
    </source>
</evidence>
<organism evidence="7 8">
    <name type="scientific">Novosphingobium ginsenosidimutans</name>
    <dbReference type="NCBI Taxonomy" id="1176536"/>
    <lineage>
        <taxon>Bacteria</taxon>
        <taxon>Pseudomonadati</taxon>
        <taxon>Pseudomonadota</taxon>
        <taxon>Alphaproteobacteria</taxon>
        <taxon>Sphingomonadales</taxon>
        <taxon>Sphingomonadaceae</taxon>
        <taxon>Novosphingobium</taxon>
    </lineage>
</organism>
<proteinExistence type="predicted"/>
<dbReference type="AlphaFoldDB" id="A0A5B8S5S3"/>
<feature type="transmembrane region" description="Helical" evidence="6">
    <location>
        <begin position="263"/>
        <end position="280"/>
    </location>
</feature>
<feature type="transmembrane region" description="Helical" evidence="6">
    <location>
        <begin position="225"/>
        <end position="243"/>
    </location>
</feature>
<dbReference type="PANTHER" id="PTHR30250">
    <property type="entry name" value="PST FAMILY PREDICTED COLANIC ACID TRANSPORTER"/>
    <property type="match status" value="1"/>
</dbReference>
<protein>
    <submittedName>
        <fullName evidence="7">Oligosaccharide flippase family protein</fullName>
    </submittedName>
</protein>
<comment type="subcellular location">
    <subcellularLocation>
        <location evidence="1">Cell membrane</location>
        <topology evidence="1">Multi-pass membrane protein</topology>
    </subcellularLocation>
</comment>
<dbReference type="RefSeq" id="WP_147090129.1">
    <property type="nucleotide sequence ID" value="NZ_BAABJD010000006.1"/>
</dbReference>
<feature type="transmembrane region" description="Helical" evidence="6">
    <location>
        <begin position="88"/>
        <end position="107"/>
    </location>
</feature>
<reference evidence="7 8" key="1">
    <citation type="journal article" date="2013" name="J. Microbiol. Biotechnol.">
        <title>Novosphingobium ginsenosidimutans sp. nov., with the ability to convert ginsenoside.</title>
        <authorList>
            <person name="Kim J.K."/>
            <person name="He D."/>
            <person name="Liu Q.M."/>
            <person name="Park H.Y."/>
            <person name="Jung M.S."/>
            <person name="Yoon M.H."/>
            <person name="Kim S.C."/>
            <person name="Im W.T."/>
        </authorList>
    </citation>
    <scope>NUCLEOTIDE SEQUENCE [LARGE SCALE GENOMIC DNA]</scope>
    <source>
        <strain evidence="7 8">FW-6</strain>
    </source>
</reference>
<keyword evidence="8" id="KW-1185">Reference proteome</keyword>
<evidence type="ECO:0000256" key="1">
    <source>
        <dbReference type="ARBA" id="ARBA00004651"/>
    </source>
</evidence>
<evidence type="ECO:0000256" key="5">
    <source>
        <dbReference type="ARBA" id="ARBA00023136"/>
    </source>
</evidence>
<feature type="transmembrane region" description="Helical" evidence="6">
    <location>
        <begin position="359"/>
        <end position="379"/>
    </location>
</feature>
<feature type="transmembrane region" description="Helical" evidence="6">
    <location>
        <begin position="385"/>
        <end position="406"/>
    </location>
</feature>
<feature type="transmembrane region" description="Helical" evidence="6">
    <location>
        <begin position="292"/>
        <end position="311"/>
    </location>
</feature>
<dbReference type="OrthoDB" id="8955410at2"/>
<dbReference type="EMBL" id="CP042345">
    <property type="protein sequence ID" value="QEA16097.1"/>
    <property type="molecule type" value="Genomic_DNA"/>
</dbReference>
<feature type="transmembrane region" description="Helical" evidence="6">
    <location>
        <begin position="113"/>
        <end position="131"/>
    </location>
</feature>
<dbReference type="KEGG" id="ngf:FRF71_08085"/>
<dbReference type="Proteomes" id="UP000321172">
    <property type="component" value="Chromosome"/>
</dbReference>
<keyword evidence="3 6" id="KW-0812">Transmembrane</keyword>
<dbReference type="InterPro" id="IPR050833">
    <property type="entry name" value="Poly_Biosynth_Transport"/>
</dbReference>
<keyword evidence="5 6" id="KW-0472">Membrane</keyword>
<accession>A0A5B8S5S3</accession>
<gene>
    <name evidence="7" type="ORF">FRF71_08085</name>
</gene>
<evidence type="ECO:0000256" key="2">
    <source>
        <dbReference type="ARBA" id="ARBA00022475"/>
    </source>
</evidence>
<evidence type="ECO:0000313" key="8">
    <source>
        <dbReference type="Proteomes" id="UP000321172"/>
    </source>
</evidence>
<name>A0A5B8S5S3_9SPHN</name>
<evidence type="ECO:0000313" key="7">
    <source>
        <dbReference type="EMBL" id="QEA16097.1"/>
    </source>
</evidence>
<feature type="transmembrane region" description="Helical" evidence="6">
    <location>
        <begin position="7"/>
        <end position="31"/>
    </location>
</feature>
<keyword evidence="2" id="KW-1003">Cell membrane</keyword>
<feature type="transmembrane region" description="Helical" evidence="6">
    <location>
        <begin position="327"/>
        <end position="347"/>
    </location>
</feature>
<dbReference type="GO" id="GO:0005886">
    <property type="term" value="C:plasma membrane"/>
    <property type="evidence" value="ECO:0007669"/>
    <property type="project" value="UniProtKB-SubCell"/>
</dbReference>